<evidence type="ECO:0000256" key="1">
    <source>
        <dbReference type="SAM" id="Phobius"/>
    </source>
</evidence>
<dbReference type="EMBL" id="MK408749">
    <property type="protein sequence ID" value="QUX32884.1"/>
    <property type="molecule type" value="Genomic_DNA"/>
</dbReference>
<proteinExistence type="predicted"/>
<evidence type="ECO:0000313" key="2">
    <source>
        <dbReference type="EMBL" id="QUX32884.1"/>
    </source>
</evidence>
<geneLocation type="chloroplast" evidence="2"/>
<keyword evidence="2" id="KW-0150">Chloroplast</keyword>
<feature type="transmembrane region" description="Helical" evidence="1">
    <location>
        <begin position="185"/>
        <end position="203"/>
    </location>
</feature>
<protein>
    <submittedName>
        <fullName evidence="2">Uncharacterized protein</fullName>
    </submittedName>
</protein>
<gene>
    <name evidence="2" type="primary">ORF207</name>
</gene>
<keyword evidence="1" id="KW-0812">Transmembrane</keyword>
<reference evidence="2" key="1">
    <citation type="submission" date="2019-01" db="EMBL/GenBank/DDBJ databases">
        <title>Complete Chloroplast Genome of Blidingia minima.</title>
        <authorList>
            <person name="Gao D."/>
        </authorList>
    </citation>
    <scope>NUCLEOTIDE SEQUENCE</scope>
</reference>
<keyword evidence="1" id="KW-1133">Transmembrane helix</keyword>
<feature type="transmembrane region" description="Helical" evidence="1">
    <location>
        <begin position="115"/>
        <end position="137"/>
    </location>
</feature>
<accession>A0A8E5N7I7</accession>
<keyword evidence="2" id="KW-0934">Plastid</keyword>
<keyword evidence="1" id="KW-0472">Membrane</keyword>
<dbReference type="AlphaFoldDB" id="A0A8E5N7I7"/>
<organism evidence="2">
    <name type="scientific">Blidingia minima</name>
    <dbReference type="NCBI Taxonomy" id="63414"/>
    <lineage>
        <taxon>Eukaryota</taxon>
        <taxon>Viridiplantae</taxon>
        <taxon>Chlorophyta</taxon>
        <taxon>core chlorophytes</taxon>
        <taxon>Ulvophyceae</taxon>
        <taxon>OUU clade</taxon>
        <taxon>Ulvales</taxon>
        <taxon>Ulvaceae</taxon>
        <taxon>Blidingia</taxon>
    </lineage>
</organism>
<sequence>MKNQPINAYYKKTLNHCRQLRQQRGIKNPKPVSLEKYCETLAKYCDYSDNQRRLKQLSGSMQQYPNQAAYLLSVGDSDRTTPLKNRVENQELIVVQDFENSFDVDAGKKNLTKKYVIILVGGIILGIIVKIYLPVLLKALAPLFDYLKTYIETDSINPLDINKSNNENEKPAYGFPYGPRPDKDVTMIQVIVFSVLRALFLYWQGDL</sequence>
<name>A0A8E5N7I7_9CHLO</name>